<gene>
    <name evidence="1" type="ORF">ACFPOF_03195</name>
</gene>
<name>A0ABW0HL89_9BACL</name>
<evidence type="ECO:0000313" key="1">
    <source>
        <dbReference type="EMBL" id="MFC5401728.1"/>
    </source>
</evidence>
<evidence type="ECO:0000313" key="2">
    <source>
        <dbReference type="Proteomes" id="UP001596113"/>
    </source>
</evidence>
<comment type="caution">
    <text evidence="1">The sequence shown here is derived from an EMBL/GenBank/DDBJ whole genome shotgun (WGS) entry which is preliminary data.</text>
</comment>
<dbReference type="InterPro" id="IPR011004">
    <property type="entry name" value="Trimer_LpxA-like_sf"/>
</dbReference>
<dbReference type="CDD" id="cd03360">
    <property type="entry name" value="LbH_AT_putative"/>
    <property type="match status" value="1"/>
</dbReference>
<dbReference type="Pfam" id="PF00132">
    <property type="entry name" value="Hexapep"/>
    <property type="match status" value="1"/>
</dbReference>
<organism evidence="1 2">
    <name type="scientific">Cohnella soli</name>
    <dbReference type="NCBI Taxonomy" id="425005"/>
    <lineage>
        <taxon>Bacteria</taxon>
        <taxon>Bacillati</taxon>
        <taxon>Bacillota</taxon>
        <taxon>Bacilli</taxon>
        <taxon>Bacillales</taxon>
        <taxon>Paenibacillaceae</taxon>
        <taxon>Cohnella</taxon>
    </lineage>
</organism>
<dbReference type="InterPro" id="IPR001451">
    <property type="entry name" value="Hexapep"/>
</dbReference>
<dbReference type="InterPro" id="IPR050179">
    <property type="entry name" value="Trans_hexapeptide_repeat"/>
</dbReference>
<dbReference type="RefSeq" id="WP_378129559.1">
    <property type="nucleotide sequence ID" value="NZ_JBHSMI010000005.1"/>
</dbReference>
<protein>
    <submittedName>
        <fullName evidence="1">Acetyltransferase</fullName>
    </submittedName>
</protein>
<reference evidence="2" key="1">
    <citation type="journal article" date="2019" name="Int. J. Syst. Evol. Microbiol.">
        <title>The Global Catalogue of Microorganisms (GCM) 10K type strain sequencing project: providing services to taxonomists for standard genome sequencing and annotation.</title>
        <authorList>
            <consortium name="The Broad Institute Genomics Platform"/>
            <consortium name="The Broad Institute Genome Sequencing Center for Infectious Disease"/>
            <person name="Wu L."/>
            <person name="Ma J."/>
        </authorList>
    </citation>
    <scope>NUCLEOTIDE SEQUENCE [LARGE SCALE GENOMIC DNA]</scope>
    <source>
        <strain evidence="2">CGMCC 1.18575</strain>
    </source>
</reference>
<keyword evidence="2" id="KW-1185">Reference proteome</keyword>
<dbReference type="Gene3D" id="3.40.50.20">
    <property type="match status" value="1"/>
</dbReference>
<dbReference type="InterPro" id="IPR020019">
    <property type="entry name" value="AcTrfase_PglD-like"/>
</dbReference>
<dbReference type="PANTHER" id="PTHR43300">
    <property type="entry name" value="ACETYLTRANSFERASE"/>
    <property type="match status" value="1"/>
</dbReference>
<dbReference type="EMBL" id="JBHSMI010000005">
    <property type="protein sequence ID" value="MFC5401728.1"/>
    <property type="molecule type" value="Genomic_DNA"/>
</dbReference>
<dbReference type="SUPFAM" id="SSF51161">
    <property type="entry name" value="Trimeric LpxA-like enzymes"/>
    <property type="match status" value="1"/>
</dbReference>
<dbReference type="Proteomes" id="UP001596113">
    <property type="component" value="Unassembled WGS sequence"/>
</dbReference>
<dbReference type="NCBIfam" id="TIGR03570">
    <property type="entry name" value="NeuD_NnaD"/>
    <property type="match status" value="1"/>
</dbReference>
<accession>A0ABW0HL89</accession>
<dbReference type="Gene3D" id="2.160.10.10">
    <property type="entry name" value="Hexapeptide repeat proteins"/>
    <property type="match status" value="1"/>
</dbReference>
<sequence>MLPVILIGGGGHAKVCMDVLSLLNIQVLGYVTPDAAPPSLPFVRIGDDEAVLHYPASSIALVNGIGFHPEHERRKKAYSTFKDKGYSFLSIVHPSAVVAEGVHLSEGVQIMAGAILQPGTHIEENTIVNTRASVDHDCRIGPHVHLAPGSLLCGGVTVQQDAYIGAGATIIQGIRIHEKSLIGAGSVVVREVRPHTKVYGVPAREVTK</sequence>
<dbReference type="PANTHER" id="PTHR43300:SF7">
    <property type="entry name" value="UDP-N-ACETYLBACILLOSAMINE N-ACETYLTRANSFERASE"/>
    <property type="match status" value="1"/>
</dbReference>
<proteinExistence type="predicted"/>